<protein>
    <submittedName>
        <fullName evidence="1">Uncharacterized protein</fullName>
    </submittedName>
</protein>
<keyword evidence="2" id="KW-1185">Reference proteome</keyword>
<sequence>MFTLYQRRDIERTLSPEDFPLILSPWDALAQAETHYDLNPHHYSSCGAFE</sequence>
<evidence type="ECO:0000313" key="1">
    <source>
        <dbReference type="EMBL" id="MBS0971455.1"/>
    </source>
</evidence>
<dbReference type="Proteomes" id="UP000680634">
    <property type="component" value="Unassembled WGS sequence"/>
</dbReference>
<accession>A0ABS5JN90</accession>
<comment type="caution">
    <text evidence="1">The sequence shown here is derived from an EMBL/GenBank/DDBJ whole genome shotgun (WGS) entry which is preliminary data.</text>
</comment>
<organism evidence="1 2">
    <name type="scientific">Nissabacter archeti</name>
    <dbReference type="NCBI Taxonomy" id="1917880"/>
    <lineage>
        <taxon>Bacteria</taxon>
        <taxon>Pseudomonadati</taxon>
        <taxon>Pseudomonadota</taxon>
        <taxon>Gammaproteobacteria</taxon>
        <taxon>Enterobacterales</taxon>
        <taxon>Yersiniaceae</taxon>
        <taxon>Nissabacter</taxon>
    </lineage>
</organism>
<reference evidence="2" key="1">
    <citation type="submission" date="2023-07" db="EMBL/GenBank/DDBJ databases">
        <title>Genome-inferred correspondence between phylogeny and metabolic traits in the wild Drosophila gut microbiome.</title>
        <authorList>
            <person name="Bueno E."/>
            <person name="Blow F."/>
            <person name="Douglas A.E."/>
        </authorList>
    </citation>
    <scope>NUCLEOTIDE SEQUENCE [LARGE SCALE GENOMIC DNA]</scope>
    <source>
        <strain evidence="2">JGM97</strain>
    </source>
</reference>
<dbReference type="EMBL" id="JAERKB010000020">
    <property type="protein sequence ID" value="MBS0971455.1"/>
    <property type="molecule type" value="Genomic_DNA"/>
</dbReference>
<dbReference type="RefSeq" id="WP_165698434.1">
    <property type="nucleotide sequence ID" value="NZ_JAERKB010000020.1"/>
</dbReference>
<gene>
    <name evidence="1" type="ORF">JK232_21470</name>
</gene>
<name>A0ABS5JN90_9GAMM</name>
<evidence type="ECO:0000313" key="2">
    <source>
        <dbReference type="Proteomes" id="UP000680634"/>
    </source>
</evidence>
<proteinExistence type="predicted"/>